<keyword evidence="3" id="KW-1185">Reference proteome</keyword>
<dbReference type="OrthoDB" id="1493128at2"/>
<name>A0A316ECN4_9BACT</name>
<evidence type="ECO:0000313" key="3">
    <source>
        <dbReference type="Proteomes" id="UP000245489"/>
    </source>
</evidence>
<dbReference type="AlphaFoldDB" id="A0A316ECN4"/>
<comment type="caution">
    <text evidence="2">The sequence shown here is derived from an EMBL/GenBank/DDBJ whole genome shotgun (WGS) entry which is preliminary data.</text>
</comment>
<dbReference type="InterPro" id="IPR041301">
    <property type="entry name" value="PBECR3"/>
</dbReference>
<dbReference type="Proteomes" id="UP000245489">
    <property type="component" value="Unassembled WGS sequence"/>
</dbReference>
<evidence type="ECO:0000259" key="1">
    <source>
        <dbReference type="Pfam" id="PF18812"/>
    </source>
</evidence>
<proteinExistence type="predicted"/>
<feature type="domain" description="Phage-Barnase-EndoU-ColicinE5/D-RelE like nuclease 3" evidence="1">
    <location>
        <begin position="37"/>
        <end position="158"/>
    </location>
</feature>
<dbReference type="EMBL" id="QGGO01000004">
    <property type="protein sequence ID" value="PWK28241.1"/>
    <property type="molecule type" value="Genomic_DNA"/>
</dbReference>
<evidence type="ECO:0000313" key="2">
    <source>
        <dbReference type="EMBL" id="PWK28241.1"/>
    </source>
</evidence>
<protein>
    <recommendedName>
        <fullName evidence="1">Phage-Barnase-EndoU-ColicinE5/D-RelE like nuclease 3 domain-containing protein</fullName>
    </recommendedName>
</protein>
<sequence>MILIDNEIRQKIYELYDECISSLEPFHRKLDLFIVPDNLAERIKEATEMDVSGHWVCLDNYGVTHALEHHGKPVSEGKRGQEAVVKEDFVKMLEVFLFPDEIHSTGVTNKSKKPSIQFVKKIEDKIFVVKEVRTITSQKKNKVSRLVFHTMYKIKADKEA</sequence>
<gene>
    <name evidence="2" type="ORF">LV89_01022</name>
</gene>
<reference evidence="2 3" key="1">
    <citation type="submission" date="2018-05" db="EMBL/GenBank/DDBJ databases">
        <title>Genomic Encyclopedia of Archaeal and Bacterial Type Strains, Phase II (KMG-II): from individual species to whole genera.</title>
        <authorList>
            <person name="Goeker M."/>
        </authorList>
    </citation>
    <scope>NUCLEOTIDE SEQUENCE [LARGE SCALE GENOMIC DNA]</scope>
    <source>
        <strain evidence="2 3">DSM 22214</strain>
    </source>
</reference>
<dbReference type="Pfam" id="PF18812">
    <property type="entry name" value="PBECR3"/>
    <property type="match status" value="1"/>
</dbReference>
<organism evidence="2 3">
    <name type="scientific">Arcicella aurantiaca</name>
    <dbReference type="NCBI Taxonomy" id="591202"/>
    <lineage>
        <taxon>Bacteria</taxon>
        <taxon>Pseudomonadati</taxon>
        <taxon>Bacteroidota</taxon>
        <taxon>Cytophagia</taxon>
        <taxon>Cytophagales</taxon>
        <taxon>Flectobacillaceae</taxon>
        <taxon>Arcicella</taxon>
    </lineage>
</organism>
<dbReference type="RefSeq" id="WP_109741798.1">
    <property type="nucleotide sequence ID" value="NZ_QGGO01000004.1"/>
</dbReference>
<accession>A0A316ECN4</accession>